<reference evidence="1" key="1">
    <citation type="submission" date="2020-12" db="EMBL/GenBank/DDBJ databases">
        <title>Sedimentitalea sp. nov., isolated from sand in Incheon.</title>
        <authorList>
            <person name="Kim W."/>
        </authorList>
    </citation>
    <scope>NUCLEOTIDE SEQUENCE</scope>
    <source>
        <strain evidence="1">CAU 1593</strain>
    </source>
</reference>
<accession>A0A8J7ITZ1</accession>
<organism evidence="1 2">
    <name type="scientific">Sedimentitalea arenosa</name>
    <dbReference type="NCBI Taxonomy" id="2798803"/>
    <lineage>
        <taxon>Bacteria</taxon>
        <taxon>Pseudomonadati</taxon>
        <taxon>Pseudomonadota</taxon>
        <taxon>Alphaproteobacteria</taxon>
        <taxon>Rhodobacterales</taxon>
        <taxon>Paracoccaceae</taxon>
        <taxon>Sedimentitalea</taxon>
    </lineage>
</organism>
<proteinExistence type="predicted"/>
<evidence type="ECO:0000313" key="1">
    <source>
        <dbReference type="EMBL" id="MBJ6372751.1"/>
    </source>
</evidence>
<dbReference type="Proteomes" id="UP000619079">
    <property type="component" value="Unassembled WGS sequence"/>
</dbReference>
<sequence length="126" mass="13138">MSVLTQPPSMGDALKYELNPNYTRETITLLEGTNYPVGSVLGRVTASGKYTLASHGGSDGAETAAAVLLYPVDARLSDAIGVVLVRGPAILSRAALIYDGSVDDSTKISAKIAELESLNILVRDSA</sequence>
<gene>
    <name evidence="1" type="ORF">JF290_14555</name>
</gene>
<protein>
    <submittedName>
        <fullName evidence="1">Head decoration protein</fullName>
    </submittedName>
</protein>
<dbReference type="InterPro" id="IPR004195">
    <property type="entry name" value="Head_decoration_D"/>
</dbReference>
<name>A0A8J7ITZ1_9RHOB</name>
<dbReference type="RefSeq" id="WP_199025630.1">
    <property type="nucleotide sequence ID" value="NZ_JAELVR010000010.1"/>
</dbReference>
<keyword evidence="2" id="KW-1185">Reference proteome</keyword>
<evidence type="ECO:0000313" key="2">
    <source>
        <dbReference type="Proteomes" id="UP000619079"/>
    </source>
</evidence>
<dbReference type="Pfam" id="PF02924">
    <property type="entry name" value="HDPD"/>
    <property type="match status" value="1"/>
</dbReference>
<comment type="caution">
    <text evidence="1">The sequence shown here is derived from an EMBL/GenBank/DDBJ whole genome shotgun (WGS) entry which is preliminary data.</text>
</comment>
<dbReference type="EMBL" id="JAELVR010000010">
    <property type="protein sequence ID" value="MBJ6372751.1"/>
    <property type="molecule type" value="Genomic_DNA"/>
</dbReference>
<dbReference type="AlphaFoldDB" id="A0A8J7ITZ1"/>